<accession>A0A0H4VB55</accession>
<reference evidence="2 3" key="1">
    <citation type="journal article" date="2015" name="Int. J. Syst. Evol. Microbiol.">
        <title>Erythrobacter atlanticus sp. nov., a bacterium from ocean sediment able to degrade polycyclic aromatic hydrocarbons.</title>
        <authorList>
            <person name="Zhuang L."/>
            <person name="Liu Y."/>
            <person name="Wang L."/>
            <person name="Wang W."/>
            <person name="Shao Z."/>
        </authorList>
    </citation>
    <scope>NUCLEOTIDE SEQUENCE [LARGE SCALE GENOMIC DNA]</scope>
    <source>
        <strain evidence="3">s21-N3</strain>
    </source>
</reference>
<evidence type="ECO:0000256" key="1">
    <source>
        <dbReference type="ARBA" id="ARBA00005260"/>
    </source>
</evidence>
<dbReference type="AlphaFoldDB" id="A0A0H4VB55"/>
<evidence type="ECO:0000313" key="2">
    <source>
        <dbReference type="EMBL" id="AKQ41655.1"/>
    </source>
</evidence>
<dbReference type="EMBL" id="CP011310">
    <property type="protein sequence ID" value="AKQ41655.1"/>
    <property type="molecule type" value="Genomic_DNA"/>
</dbReference>
<evidence type="ECO:0008006" key="4">
    <source>
        <dbReference type="Google" id="ProtNLM"/>
    </source>
</evidence>
<name>A0A0H4VB55_9SPHN</name>
<dbReference type="PATRIC" id="fig|1648404.4.peg.1231"/>
<comment type="similarity">
    <text evidence="1">Belongs to the FrmR/RcnR family.</text>
</comment>
<dbReference type="InterPro" id="IPR003735">
    <property type="entry name" value="Metal_Tscrpt_repr"/>
</dbReference>
<proteinExistence type="inferred from homology"/>
<dbReference type="Gene3D" id="1.20.58.1000">
    <property type="entry name" value="Metal-sensitive repressor, helix protomer"/>
    <property type="match status" value="1"/>
</dbReference>
<dbReference type="GO" id="GO:0045892">
    <property type="term" value="P:negative regulation of DNA-templated transcription"/>
    <property type="evidence" value="ECO:0007669"/>
    <property type="project" value="UniProtKB-ARBA"/>
</dbReference>
<reference evidence="3" key="2">
    <citation type="submission" date="2015-04" db="EMBL/GenBank/DDBJ databases">
        <title>The complete genome sequence of Erythrobacter sp. s21-N3.</title>
        <authorList>
            <person name="Zhuang L."/>
            <person name="Liu Y."/>
            <person name="Shao Z."/>
        </authorList>
    </citation>
    <scope>NUCLEOTIDE SEQUENCE [LARGE SCALE GENOMIC DNA]</scope>
    <source>
        <strain evidence="3">s21-N3</strain>
    </source>
</reference>
<dbReference type="GO" id="GO:0046872">
    <property type="term" value="F:metal ion binding"/>
    <property type="evidence" value="ECO:0007669"/>
    <property type="project" value="InterPro"/>
</dbReference>
<gene>
    <name evidence="2" type="ORF">CP97_05875</name>
</gene>
<organism evidence="2 3">
    <name type="scientific">Aurantiacibacter atlanticus</name>
    <dbReference type="NCBI Taxonomy" id="1648404"/>
    <lineage>
        <taxon>Bacteria</taxon>
        <taxon>Pseudomonadati</taxon>
        <taxon>Pseudomonadota</taxon>
        <taxon>Alphaproteobacteria</taxon>
        <taxon>Sphingomonadales</taxon>
        <taxon>Erythrobacteraceae</taxon>
        <taxon>Aurantiacibacter</taxon>
    </lineage>
</organism>
<dbReference type="CDD" id="cd10148">
    <property type="entry name" value="CsoR-like_DUF156"/>
    <property type="match status" value="1"/>
</dbReference>
<dbReference type="STRING" id="1648404.CP97_05875"/>
<dbReference type="InterPro" id="IPR038390">
    <property type="entry name" value="Metal_Tscrpt_repr_sf"/>
</dbReference>
<dbReference type="KEGG" id="ery:CP97_05875"/>
<dbReference type="PANTHER" id="PTHR33677">
    <property type="entry name" value="TRANSCRIPTIONAL REPRESSOR FRMR-RELATED"/>
    <property type="match status" value="1"/>
</dbReference>
<dbReference type="OrthoDB" id="9811244at2"/>
<dbReference type="GO" id="GO:0003677">
    <property type="term" value="F:DNA binding"/>
    <property type="evidence" value="ECO:0007669"/>
    <property type="project" value="InterPro"/>
</dbReference>
<dbReference type="RefSeq" id="WP_048885169.1">
    <property type="nucleotide sequence ID" value="NZ_CP011310.1"/>
</dbReference>
<dbReference type="Pfam" id="PF02583">
    <property type="entry name" value="Trns_repr_metal"/>
    <property type="match status" value="1"/>
</dbReference>
<keyword evidence="3" id="KW-1185">Reference proteome</keyword>
<protein>
    <recommendedName>
        <fullName evidence="4">Copper-sensing transcriptional repressor CsoR family protein</fullName>
    </recommendedName>
</protein>
<sequence>MRFTKEIDRLKRVEGQARGVIRMMEDERYCVDILQQISAMEAALRATRTRVLAIHAQACVAEAIESGDKEAQRVKFAELAELFGKMGH</sequence>
<evidence type="ECO:0000313" key="3">
    <source>
        <dbReference type="Proteomes" id="UP000059113"/>
    </source>
</evidence>
<dbReference type="Proteomes" id="UP000059113">
    <property type="component" value="Chromosome"/>
</dbReference>